<protein>
    <submittedName>
        <fullName evidence="5">Multiple monosaccharide ABC transporter substrate-binding protein</fullName>
    </submittedName>
</protein>
<evidence type="ECO:0000259" key="4">
    <source>
        <dbReference type="Pfam" id="PF13407"/>
    </source>
</evidence>
<evidence type="ECO:0000313" key="6">
    <source>
        <dbReference type="Proteomes" id="UP001596548"/>
    </source>
</evidence>
<organism evidence="5 6">
    <name type="scientific">Paractinoplanes rhizophilus</name>
    <dbReference type="NCBI Taxonomy" id="1416877"/>
    <lineage>
        <taxon>Bacteria</taxon>
        <taxon>Bacillati</taxon>
        <taxon>Actinomycetota</taxon>
        <taxon>Actinomycetes</taxon>
        <taxon>Micromonosporales</taxon>
        <taxon>Micromonosporaceae</taxon>
        <taxon>Paractinoplanes</taxon>
    </lineage>
</organism>
<name>A0ABW2I033_9ACTN</name>
<evidence type="ECO:0000256" key="2">
    <source>
        <dbReference type="ARBA" id="ARBA00022729"/>
    </source>
</evidence>
<dbReference type="Pfam" id="PF13407">
    <property type="entry name" value="Peripla_BP_4"/>
    <property type="match status" value="1"/>
</dbReference>
<dbReference type="SUPFAM" id="SSF53822">
    <property type="entry name" value="Periplasmic binding protein-like I"/>
    <property type="match status" value="1"/>
</dbReference>
<gene>
    <name evidence="5" type="primary">chvE</name>
    <name evidence="5" type="ORF">ACFQS1_31255</name>
</gene>
<dbReference type="PANTHER" id="PTHR30036">
    <property type="entry name" value="D-XYLOSE-BINDING PERIPLASMIC PROTEIN"/>
    <property type="match status" value="1"/>
</dbReference>
<proteinExistence type="predicted"/>
<reference evidence="6" key="1">
    <citation type="journal article" date="2019" name="Int. J. Syst. Evol. Microbiol.">
        <title>The Global Catalogue of Microorganisms (GCM) 10K type strain sequencing project: providing services to taxonomists for standard genome sequencing and annotation.</title>
        <authorList>
            <consortium name="The Broad Institute Genomics Platform"/>
            <consortium name="The Broad Institute Genome Sequencing Center for Infectious Disease"/>
            <person name="Wu L."/>
            <person name="Ma J."/>
        </authorList>
    </citation>
    <scope>NUCLEOTIDE SEQUENCE [LARGE SCALE GENOMIC DNA]</scope>
    <source>
        <strain evidence="6">XZYJT-10</strain>
    </source>
</reference>
<dbReference type="PROSITE" id="PS51257">
    <property type="entry name" value="PROKAR_LIPOPROTEIN"/>
    <property type="match status" value="1"/>
</dbReference>
<accession>A0ABW2I033</accession>
<evidence type="ECO:0000256" key="1">
    <source>
        <dbReference type="ARBA" id="ARBA00004196"/>
    </source>
</evidence>
<dbReference type="EMBL" id="JBHTBJ010000033">
    <property type="protein sequence ID" value="MFC7278481.1"/>
    <property type="molecule type" value="Genomic_DNA"/>
</dbReference>
<evidence type="ECO:0000313" key="5">
    <source>
        <dbReference type="EMBL" id="MFC7278481.1"/>
    </source>
</evidence>
<feature type="domain" description="Periplasmic binding protein" evidence="4">
    <location>
        <begin position="43"/>
        <end position="312"/>
    </location>
</feature>
<sequence length="359" mass="37980">MTRLPIRFGLPVAALLLIGATGCAGADPSGAAADAAAPNPGTIGIAMPTRGEQRWIADGDNMVKQFQALGYGVDMKYADNDAQQQAAQLDEMIDRGDRALVIGAVDGTVLADALQRAHAKDIPIISYDRLIRGSADVDYYASFDNFKVGVLQATTIVNRLGLRSAGKAHTIELFAGSADDNNATFFFNGAMSVLRPYLKAGTLVVPSGQTTFAQAATAKWEGANAAARMKKLLTGERLDAVLAPNDGIARALIGALREAGYGKLPVITGQDAELDSVKLVDQGVQTQTVYKDTRELAKVAVQMTDKVLSGEKPEINDTTTYDNGEEVVPAFLLQPVSVEKANLRSVLIDGGYYSEGDLA</sequence>
<dbReference type="NCBIfam" id="NF040907">
    <property type="entry name" value="ChvE"/>
    <property type="match status" value="1"/>
</dbReference>
<evidence type="ECO:0000256" key="3">
    <source>
        <dbReference type="SAM" id="SignalP"/>
    </source>
</evidence>
<comment type="caution">
    <text evidence="5">The sequence shown here is derived from an EMBL/GenBank/DDBJ whole genome shotgun (WGS) entry which is preliminary data.</text>
</comment>
<keyword evidence="6" id="KW-1185">Reference proteome</keyword>
<feature type="signal peptide" evidence="3">
    <location>
        <begin position="1"/>
        <end position="26"/>
    </location>
</feature>
<dbReference type="InterPro" id="IPR050555">
    <property type="entry name" value="Bact_Solute-Bind_Prot2"/>
</dbReference>
<dbReference type="CDD" id="cd19994">
    <property type="entry name" value="PBP1_ChvE"/>
    <property type="match status" value="1"/>
</dbReference>
<dbReference type="Gene3D" id="3.40.50.2300">
    <property type="match status" value="2"/>
</dbReference>
<dbReference type="PANTHER" id="PTHR30036:SF1">
    <property type="entry name" value="D-XYLOSE-BINDING PERIPLASMIC PROTEIN"/>
    <property type="match status" value="1"/>
</dbReference>
<dbReference type="InterPro" id="IPR049784">
    <property type="entry name" value="ChvE-like"/>
</dbReference>
<dbReference type="Proteomes" id="UP001596548">
    <property type="component" value="Unassembled WGS sequence"/>
</dbReference>
<dbReference type="InterPro" id="IPR025997">
    <property type="entry name" value="SBP_2_dom"/>
</dbReference>
<dbReference type="InterPro" id="IPR028082">
    <property type="entry name" value="Peripla_BP_I"/>
</dbReference>
<comment type="subcellular location">
    <subcellularLocation>
        <location evidence="1">Cell envelope</location>
    </subcellularLocation>
</comment>
<feature type="chain" id="PRO_5046478983" evidence="3">
    <location>
        <begin position="27"/>
        <end position="359"/>
    </location>
</feature>
<dbReference type="RefSeq" id="WP_378975362.1">
    <property type="nucleotide sequence ID" value="NZ_JBHTBJ010000033.1"/>
</dbReference>
<keyword evidence="2 3" id="KW-0732">Signal</keyword>